<name>A0A8D0BBE5_SALMN</name>
<evidence type="ECO:0000313" key="4">
    <source>
        <dbReference type="Proteomes" id="UP000694421"/>
    </source>
</evidence>
<organism evidence="3 4">
    <name type="scientific">Salvator merianae</name>
    <name type="common">Argentine black and white tegu</name>
    <name type="synonym">Tupinambis merianae</name>
    <dbReference type="NCBI Taxonomy" id="96440"/>
    <lineage>
        <taxon>Eukaryota</taxon>
        <taxon>Metazoa</taxon>
        <taxon>Chordata</taxon>
        <taxon>Craniata</taxon>
        <taxon>Vertebrata</taxon>
        <taxon>Euteleostomi</taxon>
        <taxon>Lepidosauria</taxon>
        <taxon>Squamata</taxon>
        <taxon>Bifurcata</taxon>
        <taxon>Unidentata</taxon>
        <taxon>Episquamata</taxon>
        <taxon>Laterata</taxon>
        <taxon>Teiioidea</taxon>
        <taxon>Teiidae</taxon>
        <taxon>Salvator</taxon>
    </lineage>
</organism>
<keyword evidence="4" id="KW-1185">Reference proteome</keyword>
<evidence type="ECO:0000256" key="1">
    <source>
        <dbReference type="ARBA" id="ARBA00038090"/>
    </source>
</evidence>
<dbReference type="AlphaFoldDB" id="A0A8D0BBE5"/>
<dbReference type="InterPro" id="IPR019191">
    <property type="entry name" value="Essential_protein_Yae1_N"/>
</dbReference>
<reference evidence="3" key="2">
    <citation type="submission" date="2025-09" db="UniProtKB">
        <authorList>
            <consortium name="Ensembl"/>
        </authorList>
    </citation>
    <scope>IDENTIFICATION</scope>
</reference>
<dbReference type="PANTHER" id="PTHR28532">
    <property type="entry name" value="GEO13458P1"/>
    <property type="match status" value="1"/>
</dbReference>
<dbReference type="Proteomes" id="UP000694421">
    <property type="component" value="Unplaced"/>
</dbReference>
<dbReference type="OMA" id="FKQVCSM"/>
<dbReference type="GeneTree" id="ENSGT00940000166897"/>
<reference evidence="3" key="1">
    <citation type="submission" date="2025-08" db="UniProtKB">
        <authorList>
            <consortium name="Ensembl"/>
        </authorList>
    </citation>
    <scope>IDENTIFICATION</scope>
</reference>
<dbReference type="Pfam" id="PF09811">
    <property type="entry name" value="Yae1_N"/>
    <property type="match status" value="1"/>
</dbReference>
<dbReference type="InterPro" id="IPR052436">
    <property type="entry name" value="LTO1_adapter"/>
</dbReference>
<feature type="domain" description="Essential protein Yae1 N-terminal" evidence="2">
    <location>
        <begin position="25"/>
        <end position="63"/>
    </location>
</feature>
<dbReference type="Ensembl" id="ENSSMRT00000005817.1">
    <property type="protein sequence ID" value="ENSSMRP00000004932.1"/>
    <property type="gene ID" value="ENSSMRG00000004057.1"/>
</dbReference>
<protein>
    <recommendedName>
        <fullName evidence="2">Essential protein Yae1 N-terminal domain-containing protein</fullName>
    </recommendedName>
</protein>
<comment type="similarity">
    <text evidence="1">Belongs to the LTO1 family.</text>
</comment>
<dbReference type="PANTHER" id="PTHR28532:SF1">
    <property type="entry name" value="ORAL CANCER OVEREXPRESSED 1"/>
    <property type="match status" value="1"/>
</dbReference>
<evidence type="ECO:0000259" key="2">
    <source>
        <dbReference type="Pfam" id="PF09811"/>
    </source>
</evidence>
<proteinExistence type="inferred from homology"/>
<accession>A0A8D0BBE5</accession>
<sequence length="140" mass="15761">MENGSDEQDTFDAIVMAEARFHSEGYQEGYSEGTRLGVIEGRQYGVQQGANIGVEIGSYLGFAVTWLKLFHKDSDKKHSKKVKVLESLIEMIQKFPCENPVYDNLQEDLDKIRGRFKQVCSLMHISPDFSFGTKGSALAF</sequence>
<evidence type="ECO:0000313" key="3">
    <source>
        <dbReference type="Ensembl" id="ENSSMRP00000004932.1"/>
    </source>
</evidence>